<dbReference type="EMBL" id="QKWP01000103">
    <property type="protein sequence ID" value="RIB27311.1"/>
    <property type="molecule type" value="Genomic_DNA"/>
</dbReference>
<feature type="compositionally biased region" description="Basic residues" evidence="1">
    <location>
        <begin position="89"/>
        <end position="101"/>
    </location>
</feature>
<comment type="caution">
    <text evidence="3">The sequence shown here is derived from an EMBL/GenBank/DDBJ whole genome shotgun (WGS) entry which is preliminary data.</text>
</comment>
<evidence type="ECO:0000313" key="4">
    <source>
        <dbReference type="Proteomes" id="UP000266673"/>
    </source>
</evidence>
<keyword evidence="4" id="KW-1185">Reference proteome</keyword>
<dbReference type="AlphaFoldDB" id="A0A397VZQ8"/>
<name>A0A397VZQ8_9GLOM</name>
<reference evidence="3 4" key="1">
    <citation type="submission" date="2018-06" db="EMBL/GenBank/DDBJ databases">
        <title>Comparative genomics reveals the genomic features of Rhizophagus irregularis, R. cerebriforme, R. diaphanum and Gigaspora rosea, and their symbiotic lifestyle signature.</title>
        <authorList>
            <person name="Morin E."/>
            <person name="San Clemente H."/>
            <person name="Chen E.C.H."/>
            <person name="De La Providencia I."/>
            <person name="Hainaut M."/>
            <person name="Kuo A."/>
            <person name="Kohler A."/>
            <person name="Murat C."/>
            <person name="Tang N."/>
            <person name="Roy S."/>
            <person name="Loubradou J."/>
            <person name="Henrissat B."/>
            <person name="Grigoriev I.V."/>
            <person name="Corradi N."/>
            <person name="Roux C."/>
            <person name="Martin F.M."/>
        </authorList>
    </citation>
    <scope>NUCLEOTIDE SEQUENCE [LARGE SCALE GENOMIC DNA]</scope>
    <source>
        <strain evidence="3 4">DAOM 194757</strain>
    </source>
</reference>
<feature type="signal peptide" evidence="2">
    <location>
        <begin position="1"/>
        <end position="24"/>
    </location>
</feature>
<feature type="region of interest" description="Disordered" evidence="1">
    <location>
        <begin position="32"/>
        <end position="52"/>
    </location>
</feature>
<sequence>MRFNFTATYLIFLLAITASITVLATPILKDSTNDLVSEDKRSPGDDYDHYKDHDDHYYDDYHYKRSPGDDYHHGDYHHDYKHHGDYHHDYKHHGKYHHKRSPGGGDHYDDHHGYKHSGW</sequence>
<accession>A0A397VZQ8</accession>
<feature type="chain" id="PRO_5017432394" evidence="2">
    <location>
        <begin position="25"/>
        <end position="119"/>
    </location>
</feature>
<protein>
    <submittedName>
        <fullName evidence="3">Uncharacterized protein</fullName>
    </submittedName>
</protein>
<evidence type="ECO:0000256" key="1">
    <source>
        <dbReference type="SAM" id="MobiDB-lite"/>
    </source>
</evidence>
<gene>
    <name evidence="3" type="ORF">C2G38_2062428</name>
</gene>
<dbReference type="OrthoDB" id="10483436at2759"/>
<organism evidence="3 4">
    <name type="scientific">Gigaspora rosea</name>
    <dbReference type="NCBI Taxonomy" id="44941"/>
    <lineage>
        <taxon>Eukaryota</taxon>
        <taxon>Fungi</taxon>
        <taxon>Fungi incertae sedis</taxon>
        <taxon>Mucoromycota</taxon>
        <taxon>Glomeromycotina</taxon>
        <taxon>Glomeromycetes</taxon>
        <taxon>Diversisporales</taxon>
        <taxon>Gigasporaceae</taxon>
        <taxon>Gigaspora</taxon>
    </lineage>
</organism>
<keyword evidence="2" id="KW-0732">Signal</keyword>
<proteinExistence type="predicted"/>
<evidence type="ECO:0000256" key="2">
    <source>
        <dbReference type="SAM" id="SignalP"/>
    </source>
</evidence>
<feature type="compositionally biased region" description="Basic and acidic residues" evidence="1">
    <location>
        <begin position="37"/>
        <end position="52"/>
    </location>
</feature>
<evidence type="ECO:0000313" key="3">
    <source>
        <dbReference type="EMBL" id="RIB27311.1"/>
    </source>
</evidence>
<feature type="region of interest" description="Disordered" evidence="1">
    <location>
        <begin position="89"/>
        <end position="109"/>
    </location>
</feature>
<dbReference type="Proteomes" id="UP000266673">
    <property type="component" value="Unassembled WGS sequence"/>
</dbReference>